<dbReference type="InterPro" id="IPR002933">
    <property type="entry name" value="Peptidase_M20"/>
</dbReference>
<dbReference type="NCBIfam" id="TIGR01910">
    <property type="entry name" value="DapE-ArgE"/>
    <property type="match status" value="1"/>
</dbReference>
<dbReference type="AlphaFoldDB" id="A0A0R1MJH7"/>
<dbReference type="InterPro" id="IPR010182">
    <property type="entry name" value="ArgE/DapE"/>
</dbReference>
<dbReference type="Proteomes" id="UP000051448">
    <property type="component" value="Unassembled WGS sequence"/>
</dbReference>
<dbReference type="Gene3D" id="3.40.630.10">
    <property type="entry name" value="Zn peptidases"/>
    <property type="match status" value="1"/>
</dbReference>
<dbReference type="EMBL" id="AZDX01000002">
    <property type="protein sequence ID" value="KRL08092.1"/>
    <property type="molecule type" value="Genomic_DNA"/>
</dbReference>
<dbReference type="UniPathway" id="UPA00034">
    <property type="reaction ID" value="UER00021"/>
</dbReference>
<reference evidence="16 17" key="1">
    <citation type="journal article" date="2015" name="Genome Announc.">
        <title>Expanding the biotechnology potential of lactobacilli through comparative genomics of 213 strains and associated genera.</title>
        <authorList>
            <person name="Sun Z."/>
            <person name="Harris H.M."/>
            <person name="McCann A."/>
            <person name="Guo C."/>
            <person name="Argimon S."/>
            <person name="Zhang W."/>
            <person name="Yang X."/>
            <person name="Jeffery I.B."/>
            <person name="Cooney J.C."/>
            <person name="Kagawa T.F."/>
            <person name="Liu W."/>
            <person name="Song Y."/>
            <person name="Salvetti E."/>
            <person name="Wrobel A."/>
            <person name="Rasinkangas P."/>
            <person name="Parkhill J."/>
            <person name="Rea M.C."/>
            <person name="O'Sullivan O."/>
            <person name="Ritari J."/>
            <person name="Douillard F.P."/>
            <person name="Paul Ross R."/>
            <person name="Yang R."/>
            <person name="Briner A.E."/>
            <person name="Felis G.E."/>
            <person name="de Vos W.M."/>
            <person name="Barrangou R."/>
            <person name="Klaenhammer T.R."/>
            <person name="Caufield P.W."/>
            <person name="Cui Y."/>
            <person name="Zhang H."/>
            <person name="O'Toole P.W."/>
        </authorList>
    </citation>
    <scope>NUCLEOTIDE SEQUENCE [LARGE SCALE GENOMIC DNA]</scope>
    <source>
        <strain evidence="16 17">DSM 19519</strain>
    </source>
</reference>
<sequence length="380" mass="41990">MDMNKDEKIKILRDLIKIKSVNGNEAKITDYLVKIFENQNIKVQPDYFDENSANFVAEIGEGKGPVLCFEGHQDTVAIGDEKQWEHNPFEAEVVGDNIYGRGAADMKSGLAAAVIALIELNEKERIPGKIKLIATAGEEFGAKGAYRLVESNVLDEVSAMVVGEPTAGRVVHAHSGSLNYRIKSFGKAVHSSIPERGINAITGLNYFINAEQRIFANTPLDPVLGEFKHSITTIKGGSQVNIVPDYAELYGNIRPTMVLGNQKVKEILTKVIKELNEEHKLRLELEIVHDFFPMSTPAESIFVKQVVKAASENFGSKASLGIINGATDASVYVKKYSKLPVVVLGPDTWKIAHQTDEMTSITSYMNTIETYKKIARLFFE</sequence>
<evidence type="ECO:0000256" key="7">
    <source>
        <dbReference type="ARBA" id="ARBA00022605"/>
    </source>
</evidence>
<keyword evidence="11" id="KW-0220">Diaminopimelate biosynthesis</keyword>
<dbReference type="Pfam" id="PF01546">
    <property type="entry name" value="Peptidase_M20"/>
    <property type="match status" value="1"/>
</dbReference>
<evidence type="ECO:0000256" key="10">
    <source>
        <dbReference type="ARBA" id="ARBA00022833"/>
    </source>
</evidence>
<evidence type="ECO:0000256" key="6">
    <source>
        <dbReference type="ARBA" id="ARBA00016853"/>
    </source>
</evidence>
<dbReference type="GO" id="GO:0009089">
    <property type="term" value="P:lysine biosynthetic process via diaminopimelate"/>
    <property type="evidence" value="ECO:0007669"/>
    <property type="project" value="UniProtKB-UniPathway"/>
</dbReference>
<keyword evidence="13" id="KW-0170">Cobalt</keyword>
<name>A0A0R1MJH7_9LACO</name>
<dbReference type="CDD" id="cd08659">
    <property type="entry name" value="M20_ArgE_DapE-like"/>
    <property type="match status" value="1"/>
</dbReference>
<evidence type="ECO:0000313" key="16">
    <source>
        <dbReference type="EMBL" id="KRL08092.1"/>
    </source>
</evidence>
<accession>A0A0R1MJH7</accession>
<dbReference type="InterPro" id="IPR050072">
    <property type="entry name" value="Peptidase_M20A"/>
</dbReference>
<evidence type="ECO:0000256" key="14">
    <source>
        <dbReference type="ARBA" id="ARBA00051301"/>
    </source>
</evidence>
<dbReference type="SUPFAM" id="SSF53187">
    <property type="entry name" value="Zn-dependent exopeptidases"/>
    <property type="match status" value="1"/>
</dbReference>
<dbReference type="Gene3D" id="3.30.70.360">
    <property type="match status" value="1"/>
</dbReference>
<evidence type="ECO:0000256" key="5">
    <source>
        <dbReference type="ARBA" id="ARBA00011921"/>
    </source>
</evidence>
<dbReference type="GO" id="GO:0019877">
    <property type="term" value="P:diaminopimelate biosynthetic process"/>
    <property type="evidence" value="ECO:0007669"/>
    <property type="project" value="UniProtKB-KW"/>
</dbReference>
<organism evidence="16 17">
    <name type="scientific">Liquorilactobacillus hordei DSM 19519</name>
    <dbReference type="NCBI Taxonomy" id="1423759"/>
    <lineage>
        <taxon>Bacteria</taxon>
        <taxon>Bacillati</taxon>
        <taxon>Bacillota</taxon>
        <taxon>Bacilli</taxon>
        <taxon>Lactobacillales</taxon>
        <taxon>Lactobacillaceae</taxon>
        <taxon>Liquorilactobacillus</taxon>
    </lineage>
</organism>
<dbReference type="Pfam" id="PF07687">
    <property type="entry name" value="M20_dimer"/>
    <property type="match status" value="1"/>
</dbReference>
<dbReference type="PATRIC" id="fig|1423759.3.peg.644"/>
<evidence type="ECO:0000256" key="1">
    <source>
        <dbReference type="ARBA" id="ARBA00001941"/>
    </source>
</evidence>
<dbReference type="InterPro" id="IPR011650">
    <property type="entry name" value="Peptidase_M20_dimer"/>
</dbReference>
<keyword evidence="9" id="KW-0378">Hydrolase</keyword>
<keyword evidence="10" id="KW-0862">Zinc</keyword>
<proteinExistence type="inferred from homology"/>
<dbReference type="PROSITE" id="PS00759">
    <property type="entry name" value="ARGE_DAPE_CPG2_2"/>
    <property type="match status" value="1"/>
</dbReference>
<dbReference type="InterPro" id="IPR036264">
    <property type="entry name" value="Bact_exopeptidase_dim_dom"/>
</dbReference>
<feature type="domain" description="Peptidase M20 dimerisation" evidence="15">
    <location>
        <begin position="173"/>
        <end position="279"/>
    </location>
</feature>
<dbReference type="STRING" id="1423759.FC92_GL000606"/>
<dbReference type="GO" id="GO:0046872">
    <property type="term" value="F:metal ion binding"/>
    <property type="evidence" value="ECO:0007669"/>
    <property type="project" value="UniProtKB-KW"/>
</dbReference>
<dbReference type="InterPro" id="IPR001261">
    <property type="entry name" value="ArgE/DapE_CS"/>
</dbReference>
<evidence type="ECO:0000256" key="13">
    <source>
        <dbReference type="ARBA" id="ARBA00023285"/>
    </source>
</evidence>
<comment type="catalytic activity">
    <reaction evidence="14">
        <text>N-succinyl-(2S,6S)-2,6-diaminopimelate + H2O = (2S,6S)-2,6-diaminopimelate + succinate</text>
        <dbReference type="Rhea" id="RHEA:22608"/>
        <dbReference type="ChEBI" id="CHEBI:15377"/>
        <dbReference type="ChEBI" id="CHEBI:30031"/>
        <dbReference type="ChEBI" id="CHEBI:57609"/>
        <dbReference type="ChEBI" id="CHEBI:58087"/>
        <dbReference type="EC" id="3.5.1.18"/>
    </reaction>
</comment>
<dbReference type="SUPFAM" id="SSF55031">
    <property type="entry name" value="Bacterial exopeptidase dimerisation domain"/>
    <property type="match status" value="1"/>
</dbReference>
<keyword evidence="8" id="KW-0479">Metal-binding</keyword>
<evidence type="ECO:0000313" key="17">
    <source>
        <dbReference type="Proteomes" id="UP000051448"/>
    </source>
</evidence>
<protein>
    <recommendedName>
        <fullName evidence="6">Probable succinyl-diaminopimelate desuccinylase</fullName>
        <ecNumber evidence="5">3.5.1.18</ecNumber>
    </recommendedName>
</protein>
<dbReference type="PANTHER" id="PTHR43808:SF8">
    <property type="entry name" value="PEPTIDASE M20 DIMERISATION DOMAIN-CONTAINING PROTEIN"/>
    <property type="match status" value="1"/>
</dbReference>
<dbReference type="EC" id="3.5.1.18" evidence="5"/>
<evidence type="ECO:0000256" key="11">
    <source>
        <dbReference type="ARBA" id="ARBA00022915"/>
    </source>
</evidence>
<keyword evidence="12" id="KW-0457">Lysine biosynthesis</keyword>
<evidence type="ECO:0000256" key="12">
    <source>
        <dbReference type="ARBA" id="ARBA00023154"/>
    </source>
</evidence>
<comment type="cofactor">
    <cofactor evidence="2">
        <name>Zn(2+)</name>
        <dbReference type="ChEBI" id="CHEBI:29105"/>
    </cofactor>
</comment>
<evidence type="ECO:0000256" key="8">
    <source>
        <dbReference type="ARBA" id="ARBA00022723"/>
    </source>
</evidence>
<comment type="similarity">
    <text evidence="4">Belongs to the peptidase M20A family.</text>
</comment>
<evidence type="ECO:0000259" key="15">
    <source>
        <dbReference type="Pfam" id="PF07687"/>
    </source>
</evidence>
<dbReference type="GO" id="GO:0009014">
    <property type="term" value="F:succinyl-diaminopimelate desuccinylase activity"/>
    <property type="evidence" value="ECO:0007669"/>
    <property type="project" value="UniProtKB-EC"/>
</dbReference>
<evidence type="ECO:0000256" key="3">
    <source>
        <dbReference type="ARBA" id="ARBA00005130"/>
    </source>
</evidence>
<gene>
    <name evidence="16" type="ORF">FC92_GL000606</name>
</gene>
<dbReference type="NCBIfam" id="NF006365">
    <property type="entry name" value="PRK08588.1"/>
    <property type="match status" value="1"/>
</dbReference>
<evidence type="ECO:0000256" key="4">
    <source>
        <dbReference type="ARBA" id="ARBA00006247"/>
    </source>
</evidence>
<comment type="cofactor">
    <cofactor evidence="1">
        <name>Co(2+)</name>
        <dbReference type="ChEBI" id="CHEBI:48828"/>
    </cofactor>
</comment>
<keyword evidence="7" id="KW-0028">Amino-acid biosynthesis</keyword>
<keyword evidence="17" id="KW-1185">Reference proteome</keyword>
<comment type="caution">
    <text evidence="16">The sequence shown here is derived from an EMBL/GenBank/DDBJ whole genome shotgun (WGS) entry which is preliminary data.</text>
</comment>
<dbReference type="PANTHER" id="PTHR43808">
    <property type="entry name" value="ACETYLORNITHINE DEACETYLASE"/>
    <property type="match status" value="1"/>
</dbReference>
<comment type="pathway">
    <text evidence="3">Amino-acid biosynthesis; L-lysine biosynthesis via DAP pathway; LL-2,6-diaminopimelate from (S)-tetrahydrodipicolinate (succinylase route): step 3/3.</text>
</comment>
<evidence type="ECO:0000256" key="9">
    <source>
        <dbReference type="ARBA" id="ARBA00022801"/>
    </source>
</evidence>
<evidence type="ECO:0000256" key="2">
    <source>
        <dbReference type="ARBA" id="ARBA00001947"/>
    </source>
</evidence>